<protein>
    <recommendedName>
        <fullName evidence="5">Methyl-accepting transducer domain-containing protein</fullName>
    </recommendedName>
</protein>
<reference evidence="3 4" key="1">
    <citation type="submission" date="2020-03" db="EMBL/GenBank/DDBJ databases">
        <title>Isolation and identification of active actinomycetes.</title>
        <authorList>
            <person name="Sun X."/>
        </authorList>
    </citation>
    <scope>NUCLEOTIDE SEQUENCE [LARGE SCALE GENOMIC DNA]</scope>
    <source>
        <strain evidence="3 4">NEAU-D13</strain>
    </source>
</reference>
<dbReference type="CDD" id="cd05399">
    <property type="entry name" value="NT_Rel-Spo_like"/>
    <property type="match status" value="1"/>
</dbReference>
<keyword evidence="2" id="KW-0732">Signal</keyword>
<organism evidence="3 4">
    <name type="scientific">Lentzea alba</name>
    <dbReference type="NCBI Taxonomy" id="2714351"/>
    <lineage>
        <taxon>Bacteria</taxon>
        <taxon>Bacillati</taxon>
        <taxon>Actinomycetota</taxon>
        <taxon>Actinomycetes</taxon>
        <taxon>Pseudonocardiales</taxon>
        <taxon>Pseudonocardiaceae</taxon>
        <taxon>Lentzea</taxon>
    </lineage>
</organism>
<dbReference type="RefSeq" id="WP_166044435.1">
    <property type="nucleotide sequence ID" value="NZ_JAAMPJ010000001.1"/>
</dbReference>
<feature type="coiled-coil region" evidence="1">
    <location>
        <begin position="713"/>
        <end position="740"/>
    </location>
</feature>
<comment type="caution">
    <text evidence="3">The sequence shown here is derived from an EMBL/GenBank/DDBJ whole genome shotgun (WGS) entry which is preliminary data.</text>
</comment>
<keyword evidence="4" id="KW-1185">Reference proteome</keyword>
<dbReference type="GO" id="GO:0015969">
    <property type="term" value="P:guanosine tetraphosphate metabolic process"/>
    <property type="evidence" value="ECO:0007669"/>
    <property type="project" value="InterPro"/>
</dbReference>
<evidence type="ECO:0008006" key="5">
    <source>
        <dbReference type="Google" id="ProtNLM"/>
    </source>
</evidence>
<feature type="signal peptide" evidence="2">
    <location>
        <begin position="1"/>
        <end position="37"/>
    </location>
</feature>
<feature type="coiled-coil region" evidence="1">
    <location>
        <begin position="849"/>
        <end position="877"/>
    </location>
</feature>
<evidence type="ECO:0000256" key="1">
    <source>
        <dbReference type="SAM" id="Coils"/>
    </source>
</evidence>
<dbReference type="PANTHER" id="PTHR48125:SF12">
    <property type="entry name" value="AT HOOK TRANSCRIPTION FACTOR FAMILY-RELATED"/>
    <property type="match status" value="1"/>
</dbReference>
<dbReference type="PANTHER" id="PTHR48125">
    <property type="entry name" value="LP07818P1"/>
    <property type="match status" value="1"/>
</dbReference>
<accession>A0A7C9RMA0</accession>
<evidence type="ECO:0000256" key="2">
    <source>
        <dbReference type="SAM" id="SignalP"/>
    </source>
</evidence>
<sequence length="1402" mass="148943">MTATREFSAAWWRRRASAAVIVAVLLALVGGTAPAVAAPVPVLAQQTSAPSPVEPVDEEYEFYKMLVQDVAEHAEDVEVREAATAALAEGSKEKLLWFLDHGEAEARAKAAERKRVEAAQNRAKVEEWARTGGPNVKAGAQAALNSGDQAIKDFVAYGYEIALKRDKQQAEDDKAERDRVIARVKMMVEQGGPQVKIEGEPLLMRGDYALIREFYLTGYHVANQRDHDFQKAIEQALIDRNKAITDLEALATRSATAANARAEILRANIDAVKNLDDVTLALNLAARAAHKADEIHRDDRPGRAHGQRGRAGEIDVLRAEATQWAERAARIALNSAGTTQRAQNAGARLVETGLTNGLDWAKVTIAIGGAVEAAARAAETSQHAAEATLADSRALDANAGAQEHAENAKKYKEEAERGAEQAAALATAARTQLGIAQAARDRAAEQKRIAEASAAKARQHAVSARTQRLNAQSAASNAVGKAQNAVAARNDAVKAGLREQETLDAVARTGREAKTATSVCQGKVSFAEQAEAGLKKAREEAIAAGKNADEATKDIAEATGRARAEANAAAAWASRAQSAANAAAEEARKAAQAAQAARAAATRAEQEAVTARRAADDANRLAMEATNVAVATQAAAENTRYEAEAAISEANSAVWQSSIADRAASAAAASAALIIDPARMADLIAKPYAGINGDARRALALAAKALLIGEEQSRAAQEKAAEAQKAAQDATKAADTALEQVKPAYEAAARAAKSAQQAAEDAVAATTAANQATQHAAGAHAAATTASQHAASARADSVGAANAAAVASSAAQSAGQAAAAAEQIHQWAIKATASIHQFTADVGAALDLINDFKLRAEEAQKQAARDAQRKQDELNKQFIEGATNLLQCYLSPLAPGCLIMQKKYAELWADGLSGAGSYIKKGIDCQGGNEQACREFEDSTKKIQDFAKNALDGLVEGAKNTWQGIVKLGECALQTKMQAFAPACGEIWAGLTDLAQNPYKLVHLDTWHENPGKAFGLSLFDVLAAAATTPLGGSGSALSKSLNVVRSSISRTTAYISKEVGQFGSFLVKAADGVPNKLPGDLAEVLNLSVRVENGIAKLDGGVVGIDGRLYKLEALELKAEGDLSRLDGSFARIEAKTDANGNPLDLRITVENGVAKLENAKFRFDQLEKIDPPSTAKNVEGVEDKVTGVWTAEEFGRPLKLEKPANDAVNTFRKTAEKAELSISPKVQALADEFGRLDGFAKRLKEVDSLKRKVAGRIIDQPDVTKILPYINDSVRYTIVLEDAAYVAGVQSAIAKMEGLFEKVEVKNAWRKSENKNEYKGINSTWRDRETGHLFELQFHTESSLLAKTLEHPWYQLTRIPGLTALEVDFARAQSALLFADVRVSPAFMEIPDFEWVGKPK</sequence>
<evidence type="ECO:0000313" key="4">
    <source>
        <dbReference type="Proteomes" id="UP000481360"/>
    </source>
</evidence>
<feature type="coiled-coil region" evidence="1">
    <location>
        <begin position="401"/>
        <end position="455"/>
    </location>
</feature>
<proteinExistence type="predicted"/>
<dbReference type="EMBL" id="JAAMPJ010000001">
    <property type="protein sequence ID" value="NGY58389.1"/>
    <property type="molecule type" value="Genomic_DNA"/>
</dbReference>
<feature type="coiled-coil region" evidence="1">
    <location>
        <begin position="527"/>
        <end position="554"/>
    </location>
</feature>
<evidence type="ECO:0000313" key="3">
    <source>
        <dbReference type="EMBL" id="NGY58389.1"/>
    </source>
</evidence>
<name>A0A7C9RMA0_9PSEU</name>
<gene>
    <name evidence="3" type="ORF">G7043_05495</name>
</gene>
<dbReference type="InterPro" id="IPR005506">
    <property type="entry name" value="DUF312_ALF"/>
</dbReference>
<feature type="chain" id="PRO_5028931599" description="Methyl-accepting transducer domain-containing protein" evidence="2">
    <location>
        <begin position="38"/>
        <end position="1402"/>
    </location>
</feature>
<dbReference type="InterPro" id="IPR007685">
    <property type="entry name" value="RelA_SpoT"/>
</dbReference>
<dbReference type="Proteomes" id="UP000481360">
    <property type="component" value="Unassembled WGS sequence"/>
</dbReference>
<keyword evidence="1" id="KW-0175">Coiled coil</keyword>
<feature type="coiled-coil region" evidence="1">
    <location>
        <begin position="584"/>
        <end position="621"/>
    </location>
</feature>
<dbReference type="Pfam" id="PF03752">
    <property type="entry name" value="ALF"/>
    <property type="match status" value="1"/>
</dbReference>